<evidence type="ECO:0000256" key="4">
    <source>
        <dbReference type="RuleBase" id="RU000363"/>
    </source>
</evidence>
<dbReference type="GO" id="GO:0004316">
    <property type="term" value="F:3-oxoacyl-[acyl-carrier-protein] reductase (NADPH) activity"/>
    <property type="evidence" value="ECO:0007669"/>
    <property type="project" value="UniProtKB-EC"/>
</dbReference>
<evidence type="ECO:0000313" key="6">
    <source>
        <dbReference type="Proteomes" id="UP000823902"/>
    </source>
</evidence>
<keyword evidence="2 5" id="KW-0560">Oxidoreductase</keyword>
<dbReference type="NCBIfam" id="NF009466">
    <property type="entry name" value="PRK12826.1-2"/>
    <property type="match status" value="1"/>
</dbReference>
<reference evidence="5" key="2">
    <citation type="submission" date="2021-04" db="EMBL/GenBank/DDBJ databases">
        <authorList>
            <person name="Gilroy R."/>
        </authorList>
    </citation>
    <scope>NUCLEOTIDE SEQUENCE</scope>
    <source>
        <strain evidence="5">CHK196-7946</strain>
    </source>
</reference>
<dbReference type="Proteomes" id="UP000823902">
    <property type="component" value="Unassembled WGS sequence"/>
</dbReference>
<dbReference type="InterPro" id="IPR020904">
    <property type="entry name" value="Sc_DH/Rdtase_CS"/>
</dbReference>
<dbReference type="PANTHER" id="PTHR42879">
    <property type="entry name" value="3-OXOACYL-(ACYL-CARRIER-PROTEIN) REDUCTASE"/>
    <property type="match status" value="1"/>
</dbReference>
<dbReference type="Gene3D" id="3.40.50.720">
    <property type="entry name" value="NAD(P)-binding Rossmann-like Domain"/>
    <property type="match status" value="1"/>
</dbReference>
<dbReference type="InterPro" id="IPR036291">
    <property type="entry name" value="NAD(P)-bd_dom_sf"/>
</dbReference>
<evidence type="ECO:0000256" key="1">
    <source>
        <dbReference type="ARBA" id="ARBA00006484"/>
    </source>
</evidence>
<evidence type="ECO:0000313" key="5">
    <source>
        <dbReference type="EMBL" id="HJC73665.1"/>
    </source>
</evidence>
<evidence type="ECO:0000256" key="2">
    <source>
        <dbReference type="ARBA" id="ARBA00023002"/>
    </source>
</evidence>
<dbReference type="EMBL" id="DWVY01000007">
    <property type="protein sequence ID" value="HJC73665.1"/>
    <property type="molecule type" value="Genomic_DNA"/>
</dbReference>
<evidence type="ECO:0000256" key="3">
    <source>
        <dbReference type="ARBA" id="ARBA00023221"/>
    </source>
</evidence>
<dbReference type="PRINTS" id="PR00081">
    <property type="entry name" value="GDHRDH"/>
</dbReference>
<dbReference type="PROSITE" id="PS00061">
    <property type="entry name" value="ADH_SHORT"/>
    <property type="match status" value="1"/>
</dbReference>
<comment type="similarity">
    <text evidence="1 4">Belongs to the short-chain dehydrogenases/reductases (SDR) family.</text>
</comment>
<dbReference type="GO" id="GO:0032787">
    <property type="term" value="P:monocarboxylic acid metabolic process"/>
    <property type="evidence" value="ECO:0007669"/>
    <property type="project" value="UniProtKB-ARBA"/>
</dbReference>
<comment type="caution">
    <text evidence="5">The sequence shown here is derived from an EMBL/GenBank/DDBJ whole genome shotgun (WGS) entry which is preliminary data.</text>
</comment>
<gene>
    <name evidence="5" type="primary">fabG</name>
    <name evidence="5" type="ORF">H9697_01760</name>
</gene>
<dbReference type="PRINTS" id="PR00080">
    <property type="entry name" value="SDRFAMILY"/>
</dbReference>
<protein>
    <submittedName>
        <fullName evidence="5">3-oxoacyl-ACP reductase FabG</fullName>
        <ecNumber evidence="5">1.1.1.100</ecNumber>
    </submittedName>
</protein>
<dbReference type="PANTHER" id="PTHR42879:SF2">
    <property type="entry name" value="3-OXOACYL-[ACYL-CARRIER-PROTEIN] REDUCTASE FABG"/>
    <property type="match status" value="1"/>
</dbReference>
<keyword evidence="3" id="KW-0753">Steroid metabolism</keyword>
<dbReference type="InterPro" id="IPR050259">
    <property type="entry name" value="SDR"/>
</dbReference>
<reference evidence="5" key="1">
    <citation type="journal article" date="2021" name="PeerJ">
        <title>Extensive microbial diversity within the chicken gut microbiome revealed by metagenomics and culture.</title>
        <authorList>
            <person name="Gilroy R."/>
            <person name="Ravi A."/>
            <person name="Getino M."/>
            <person name="Pursley I."/>
            <person name="Horton D.L."/>
            <person name="Alikhan N.F."/>
            <person name="Baker D."/>
            <person name="Gharbi K."/>
            <person name="Hall N."/>
            <person name="Watson M."/>
            <person name="Adriaenssens E.M."/>
            <person name="Foster-Nyarko E."/>
            <person name="Jarju S."/>
            <person name="Secka A."/>
            <person name="Antonio M."/>
            <person name="Oren A."/>
            <person name="Chaudhuri R.R."/>
            <person name="La Ragione R."/>
            <person name="Hildebrand F."/>
            <person name="Pallen M.J."/>
        </authorList>
    </citation>
    <scope>NUCLEOTIDE SEQUENCE</scope>
    <source>
        <strain evidence="5">CHK196-7946</strain>
    </source>
</reference>
<dbReference type="GO" id="GO:0008202">
    <property type="term" value="P:steroid metabolic process"/>
    <property type="evidence" value="ECO:0007669"/>
    <property type="project" value="UniProtKB-KW"/>
</dbReference>
<dbReference type="EC" id="1.1.1.100" evidence="5"/>
<dbReference type="SUPFAM" id="SSF51735">
    <property type="entry name" value="NAD(P)-binding Rossmann-fold domains"/>
    <property type="match status" value="1"/>
</dbReference>
<dbReference type="FunFam" id="3.40.50.720:FF:000173">
    <property type="entry name" value="3-oxoacyl-[acyl-carrier protein] reductase"/>
    <property type="match status" value="1"/>
</dbReference>
<organism evidence="5 6">
    <name type="scientific">Candidatus Mediterraneibacter faecavium</name>
    <dbReference type="NCBI Taxonomy" id="2838668"/>
    <lineage>
        <taxon>Bacteria</taxon>
        <taxon>Bacillati</taxon>
        <taxon>Bacillota</taxon>
        <taxon>Clostridia</taxon>
        <taxon>Lachnospirales</taxon>
        <taxon>Lachnospiraceae</taxon>
        <taxon>Mediterraneibacter</taxon>
    </lineage>
</organism>
<dbReference type="InterPro" id="IPR002347">
    <property type="entry name" value="SDR_fam"/>
</dbReference>
<dbReference type="Pfam" id="PF00106">
    <property type="entry name" value="adh_short"/>
    <property type="match status" value="1"/>
</dbReference>
<name>A0A9D2QA42_9FIRM</name>
<dbReference type="AlphaFoldDB" id="A0A9D2QA42"/>
<keyword evidence="3" id="KW-0443">Lipid metabolism</keyword>
<sequence>MDKKNVLITGSSRGIGRACALAFAKNGWHVFINCCNSLEQLKETETMILASGGSCTMLPGNVGDPDEVRAMFDKISALCGGLDVLVNNAGRAYFGLLSDMTDEDWRSVIDTNLSSAFYCCRAAIPYMVSQKAGKIINISSMWGTSGASCEAAYSAAKSGLHGLTKALAKELAPSNIQVNALACGVIDTDMNARLTPEERTALEDEIPAGRYGTPEEAAQAVLMLAGAPAYLTGQIIGLDGGMI</sequence>
<proteinExistence type="inferred from homology"/>
<accession>A0A9D2QA42</accession>